<evidence type="ECO:0000256" key="6">
    <source>
        <dbReference type="ARBA" id="ARBA00023277"/>
    </source>
</evidence>
<dbReference type="Proteomes" id="UP001229209">
    <property type="component" value="Unassembled WGS sequence"/>
</dbReference>
<dbReference type="PANTHER" id="PTHR10353">
    <property type="entry name" value="GLYCOSYL HYDROLASE"/>
    <property type="match status" value="1"/>
</dbReference>
<evidence type="ECO:0000256" key="9">
    <source>
        <dbReference type="PROSITE-ProRule" id="PRU10055"/>
    </source>
</evidence>
<keyword evidence="12" id="KW-1185">Reference proteome</keyword>
<accession>A0ABT9LZ44</accession>
<keyword evidence="7 10" id="KW-0326">Glycosidase</keyword>
<gene>
    <name evidence="11" type="ORF">J2S04_002526</name>
</gene>
<evidence type="ECO:0000256" key="4">
    <source>
        <dbReference type="ARBA" id="ARBA00022801"/>
    </source>
</evidence>
<dbReference type="PROSITE" id="PS00653">
    <property type="entry name" value="GLYCOSYL_HYDROL_F1_2"/>
    <property type="match status" value="1"/>
</dbReference>
<dbReference type="EMBL" id="JAURUO010000016">
    <property type="protein sequence ID" value="MDP9729552.1"/>
    <property type="molecule type" value="Genomic_DNA"/>
</dbReference>
<comment type="caution">
    <text evidence="11">The sequence shown here is derived from an EMBL/GenBank/DDBJ whole genome shotgun (WGS) entry which is preliminary data.</text>
</comment>
<dbReference type="EC" id="3.2.1.21" evidence="3 10"/>
<evidence type="ECO:0000256" key="8">
    <source>
        <dbReference type="ARBA" id="ARBA00023326"/>
    </source>
</evidence>
<comment type="catalytic activity">
    <reaction evidence="1 10">
        <text>Hydrolysis of terminal, non-reducing beta-D-glucosyl residues with release of beta-D-glucose.</text>
        <dbReference type="EC" id="3.2.1.21"/>
    </reaction>
</comment>
<evidence type="ECO:0000313" key="11">
    <source>
        <dbReference type="EMBL" id="MDP9729552.1"/>
    </source>
</evidence>
<reference evidence="11 12" key="1">
    <citation type="submission" date="2023-07" db="EMBL/GenBank/DDBJ databases">
        <title>Genomic Encyclopedia of Type Strains, Phase IV (KMG-IV): sequencing the most valuable type-strain genomes for metagenomic binning, comparative biology and taxonomic classification.</title>
        <authorList>
            <person name="Goeker M."/>
        </authorList>
    </citation>
    <scope>NUCLEOTIDE SEQUENCE [LARGE SCALE GENOMIC DNA]</scope>
    <source>
        <strain evidence="11 12">DSM 25924</strain>
    </source>
</reference>
<dbReference type="InterPro" id="IPR017736">
    <property type="entry name" value="Glyco_hydro_1_beta-glucosidase"/>
</dbReference>
<dbReference type="GO" id="GO:0008422">
    <property type="term" value="F:beta-glucosidase activity"/>
    <property type="evidence" value="ECO:0007669"/>
    <property type="project" value="UniProtKB-EC"/>
</dbReference>
<comment type="similarity">
    <text evidence="2 10">Belongs to the glycosyl hydrolase 1 family.</text>
</comment>
<evidence type="ECO:0000256" key="5">
    <source>
        <dbReference type="ARBA" id="ARBA00023001"/>
    </source>
</evidence>
<dbReference type="InterPro" id="IPR033132">
    <property type="entry name" value="GH_1_N_CS"/>
</dbReference>
<evidence type="ECO:0000256" key="10">
    <source>
        <dbReference type="RuleBase" id="RU361175"/>
    </source>
</evidence>
<keyword evidence="4 10" id="KW-0378">Hydrolase</keyword>
<evidence type="ECO:0000256" key="3">
    <source>
        <dbReference type="ARBA" id="ARBA00012744"/>
    </source>
</evidence>
<organism evidence="11 12">
    <name type="scientific">Alicyclobacillus tolerans</name>
    <dbReference type="NCBI Taxonomy" id="90970"/>
    <lineage>
        <taxon>Bacteria</taxon>
        <taxon>Bacillati</taxon>
        <taxon>Bacillota</taxon>
        <taxon>Bacilli</taxon>
        <taxon>Bacillales</taxon>
        <taxon>Alicyclobacillaceae</taxon>
        <taxon>Alicyclobacillus</taxon>
    </lineage>
</organism>
<dbReference type="InterPro" id="IPR018120">
    <property type="entry name" value="Glyco_hydro_1_AS"/>
</dbReference>
<evidence type="ECO:0000256" key="1">
    <source>
        <dbReference type="ARBA" id="ARBA00000448"/>
    </source>
</evidence>
<dbReference type="InterPro" id="IPR001360">
    <property type="entry name" value="Glyco_hydro_1"/>
</dbReference>
<keyword evidence="5" id="KW-0136">Cellulose degradation</keyword>
<evidence type="ECO:0000313" key="12">
    <source>
        <dbReference type="Proteomes" id="UP001229209"/>
    </source>
</evidence>
<protein>
    <recommendedName>
        <fullName evidence="3 10">Beta-glucosidase</fullName>
        <ecNumber evidence="3 10">3.2.1.21</ecNumber>
    </recommendedName>
</protein>
<dbReference type="Gene3D" id="3.20.20.80">
    <property type="entry name" value="Glycosidases"/>
    <property type="match status" value="1"/>
</dbReference>
<feature type="active site" description="Nucleophile" evidence="9">
    <location>
        <position position="354"/>
    </location>
</feature>
<proteinExistence type="inferred from homology"/>
<sequence length="451" mass="52263">MTKNWNFPGDFLFGVATSAYQIEGASREDGRTLSHWDTFCYDGKTYQGHNGDIACDHYHRFPEDIALMADLGVQAYRFSFAWPRIFPEKGKLNMRGIEFYHRLLDELEKHHIEPVGTIYHWDLPAWLAEEGGWLERNVIDHFREFSETLFKHFGKRISKWITHNEPWCASFLSYGIGEHAPGHQNWQEAVMAAHHILLSHGEAVKAYRQLGMDGQIGITLNLNVCYPASESPEDKQAAMLADGFSNRWFLDPIFHGYYPEDMLEAFQTHVSDWDFLKDGDVETIGVPIDFLGVNFYSRSVVRHFSDNPFLQVEQVPAHPDVCTAMGWEIHPESLYRLLTRLASEYTSIPIYITENGAAFDDVMVDGKVSDPARIDYLEGHLRAAERFCSENKQLKGYFLWSLLDNFEWAHGYSKRFGIVHVDFATQRRTLKESGEWYKKLVHMHRQLTHVE</sequence>
<dbReference type="NCBIfam" id="TIGR03356">
    <property type="entry name" value="BGL"/>
    <property type="match status" value="1"/>
</dbReference>
<evidence type="ECO:0000256" key="7">
    <source>
        <dbReference type="ARBA" id="ARBA00023295"/>
    </source>
</evidence>
<dbReference type="SUPFAM" id="SSF51445">
    <property type="entry name" value="(Trans)glycosidases"/>
    <property type="match status" value="1"/>
</dbReference>
<dbReference type="PRINTS" id="PR00131">
    <property type="entry name" value="GLHYDRLASE1"/>
</dbReference>
<dbReference type="Pfam" id="PF00232">
    <property type="entry name" value="Glyco_hydro_1"/>
    <property type="match status" value="1"/>
</dbReference>
<dbReference type="PANTHER" id="PTHR10353:SF36">
    <property type="entry name" value="LP05116P"/>
    <property type="match status" value="1"/>
</dbReference>
<dbReference type="PROSITE" id="PS00572">
    <property type="entry name" value="GLYCOSYL_HYDROL_F1_1"/>
    <property type="match status" value="1"/>
</dbReference>
<name>A0ABT9LZ44_9BACL</name>
<evidence type="ECO:0000256" key="2">
    <source>
        <dbReference type="ARBA" id="ARBA00010838"/>
    </source>
</evidence>
<dbReference type="RefSeq" id="WP_306955365.1">
    <property type="nucleotide sequence ID" value="NZ_JAURUO010000016.1"/>
</dbReference>
<keyword evidence="6" id="KW-0119">Carbohydrate metabolism</keyword>
<keyword evidence="8" id="KW-0624">Polysaccharide degradation</keyword>
<dbReference type="InterPro" id="IPR017853">
    <property type="entry name" value="GH"/>
</dbReference>